<gene>
    <name evidence="3" type="ORF">FJU08_08340</name>
</gene>
<dbReference type="InterPro" id="IPR038375">
    <property type="entry name" value="NDUFAF7_sf"/>
</dbReference>
<evidence type="ECO:0000313" key="4">
    <source>
        <dbReference type="Proteomes" id="UP000318801"/>
    </source>
</evidence>
<dbReference type="PANTHER" id="PTHR12049:SF7">
    <property type="entry name" value="PROTEIN ARGININE METHYLTRANSFERASE NDUFAF7, MITOCHONDRIAL"/>
    <property type="match status" value="1"/>
</dbReference>
<dbReference type="SUPFAM" id="SSF53335">
    <property type="entry name" value="S-adenosyl-L-methionine-dependent methyltransferases"/>
    <property type="match status" value="1"/>
</dbReference>
<reference evidence="3 4" key="1">
    <citation type="submission" date="2019-06" db="EMBL/GenBank/DDBJ databases">
        <authorList>
            <person name="Li M."/>
        </authorList>
    </citation>
    <scope>NUCLEOTIDE SEQUENCE [LARGE SCALE GENOMIC DNA]</scope>
    <source>
        <strain evidence="3 4">BGMRC2036</strain>
    </source>
</reference>
<dbReference type="InterPro" id="IPR029063">
    <property type="entry name" value="SAM-dependent_MTases_sf"/>
</dbReference>
<keyword evidence="1 3" id="KW-0489">Methyltransferase</keyword>
<dbReference type="Pfam" id="PF02636">
    <property type="entry name" value="Methyltransf_28"/>
    <property type="match status" value="1"/>
</dbReference>
<organism evidence="3 4">
    <name type="scientific">Martelella alba</name>
    <dbReference type="NCBI Taxonomy" id="2590451"/>
    <lineage>
        <taxon>Bacteria</taxon>
        <taxon>Pseudomonadati</taxon>
        <taxon>Pseudomonadota</taxon>
        <taxon>Alphaproteobacteria</taxon>
        <taxon>Hyphomicrobiales</taxon>
        <taxon>Aurantimonadaceae</taxon>
        <taxon>Martelella</taxon>
    </lineage>
</organism>
<evidence type="ECO:0000256" key="2">
    <source>
        <dbReference type="ARBA" id="ARBA00022679"/>
    </source>
</evidence>
<dbReference type="PANTHER" id="PTHR12049">
    <property type="entry name" value="PROTEIN ARGININE METHYLTRANSFERASE NDUFAF7, MITOCHONDRIAL"/>
    <property type="match status" value="1"/>
</dbReference>
<dbReference type="OrthoDB" id="9794208at2"/>
<dbReference type="EMBL" id="VHLG01000003">
    <property type="protein sequence ID" value="TPW31741.1"/>
    <property type="molecule type" value="Genomic_DNA"/>
</dbReference>
<dbReference type="AlphaFoldDB" id="A0A506UEX9"/>
<dbReference type="Gene3D" id="3.40.50.12710">
    <property type="match status" value="1"/>
</dbReference>
<proteinExistence type="predicted"/>
<dbReference type="RefSeq" id="WP_141148512.1">
    <property type="nucleotide sequence ID" value="NZ_VHLG01000003.1"/>
</dbReference>
<keyword evidence="2 3" id="KW-0808">Transferase</keyword>
<sequence>MTTALGEKLIRMIAEDGPIPVSVYFQLCLADPEFGYYLTRDPLGRAGDFTTAPEISQLFGELVGTCLVAAWQAHARPEQVILIEGGPGRGTMMADMLKVIATLAPTLYEKISVYLLETSPELRRRQEGTLARHRQKLHWVDRMETVPEGFTLFVANELFDALPIRQFIKTEKGFSERLVGLDDKGRLAFLIGPARLDRHALPSNAGTAPVGSLFEIAPAREALMATISERLKQNNGTALIIDYGHLQPGFGDTLQALHHHRYDPVLAHPGEADLTSHVDFSALAAVAAAAGLHLHCPIMQGDFLAGLGLGARASQLGRGRDTATQKTIIEAAQRLAGNGPGEMGDLFKVLAVSGSAIVLPPFLPAD</sequence>
<evidence type="ECO:0000256" key="1">
    <source>
        <dbReference type="ARBA" id="ARBA00022603"/>
    </source>
</evidence>
<dbReference type="GO" id="GO:0035243">
    <property type="term" value="F:protein-arginine omega-N symmetric methyltransferase activity"/>
    <property type="evidence" value="ECO:0007669"/>
    <property type="project" value="TreeGrafter"/>
</dbReference>
<dbReference type="Proteomes" id="UP000318801">
    <property type="component" value="Unassembled WGS sequence"/>
</dbReference>
<comment type="caution">
    <text evidence="3">The sequence shown here is derived from an EMBL/GenBank/DDBJ whole genome shotgun (WGS) entry which is preliminary data.</text>
</comment>
<evidence type="ECO:0000313" key="3">
    <source>
        <dbReference type="EMBL" id="TPW31741.1"/>
    </source>
</evidence>
<protein>
    <submittedName>
        <fullName evidence="3">Class I SAM-dependent methyltransferase</fullName>
    </submittedName>
</protein>
<keyword evidence="4" id="KW-1185">Reference proteome</keyword>
<dbReference type="InterPro" id="IPR003788">
    <property type="entry name" value="NDUFAF7"/>
</dbReference>
<accession>A0A506UEX9</accession>
<name>A0A506UEX9_9HYPH</name>
<dbReference type="GO" id="GO:0032259">
    <property type="term" value="P:methylation"/>
    <property type="evidence" value="ECO:0007669"/>
    <property type="project" value="UniProtKB-KW"/>
</dbReference>